<accession>A0ABV7FTU3</accession>
<dbReference type="Pfam" id="PF07637">
    <property type="entry name" value="PSD5"/>
    <property type="match status" value="1"/>
</dbReference>
<keyword evidence="1" id="KW-0472">Membrane</keyword>
<feature type="domain" description="DUF1592" evidence="5">
    <location>
        <begin position="774"/>
        <end position="897"/>
    </location>
</feature>
<gene>
    <name evidence="9" type="ORF">ACFOHL_13800</name>
</gene>
<feature type="transmembrane region" description="Helical" evidence="1">
    <location>
        <begin position="12"/>
        <end position="33"/>
    </location>
</feature>
<dbReference type="InterPro" id="IPR013043">
    <property type="entry name" value="DUF1595"/>
</dbReference>
<dbReference type="Pfam" id="PF09990">
    <property type="entry name" value="DUF2231"/>
    <property type="match status" value="1"/>
</dbReference>
<feature type="transmembrane region" description="Helical" evidence="1">
    <location>
        <begin position="152"/>
        <end position="169"/>
    </location>
</feature>
<sequence length="1119" mass="126215">MPELIYSPKRKLFVLGGLSLCGIALVLIWAMLFPVDGMSSGGLPRFLGRFHPLALHFPVVCLLLAAISEIAGLHIKTRFFAKVRFPMLLVGAFSAVITVMLGLMLASTEGHQGELISRHRAGGIVVAVLSCLTLLLYCSAKHMTKFRYYKHAYRFTLTCSVVAMMLTAHDGGSLVHGEGYLAEHAPEFLKKVLQSNKADKYETESHQNPQNSDKVSAISSAVLDRYEQELSPFIKAYCARCHGAGKQEANVRLDTLDPAFMQFSSQYEWQKVLDVLGAHRMPPDDAKQPSDAKRAQAITWIRDALHEHAYAKRAERKASSIRRLSRRELNYTYQDLFGVDADFATHLPSDAKSLHGYDTDANTLLVSMSDLKAYQEMARQAVSRYVEFASNDKRDTKQTDYYLVEMEDIYHYCRLEGDKLSYERAPAPMPFYAFEQAKMARQNKVAEYRYRDYGPLPFGQIPVGDVRGLGEGRGFARAHEQFMLIKTRHRVGEVVVNVHSATTGDSSGKGSRPKLRVEAGWRKEQSLRVKVVGEDDITAPLSSPQQSEFRFRLEDVVAPASATFYDENSEYNWLLLVFSNYARHEKGALGGSIYGQIDMNLASAQHVVPTFITQAANAKASQAQAEKAWREAQLPVLKLDAVEISITPVQEDQSSPFVIPAIAGMSEQEERKLVEQSLKKFLERAFRRLVSTTELADYFGLYKDLRRQGDSFKTALRETLAASLISPEFLYIGFPTSIQGNEQPAMQNVSYPLDHENHANSASSEEKNNYSHQVLASKLSYFLWSSMPDKRLRQLAHEGRLNDPYVLSTEVDRMLDDPKSRRMSADFVKQWLQLDKFDNITVAGDKFPEYGDELGQSMIQQSILRFQDNFHQNQDARKLYFSDHMILNKVLARHYGIENFESGEFDRVTLPNTDDSDWIPPNLGLMTHASVLTINSDGEDSHPIKRGVWLLERVFNEPPPPPPPSVPDLDPNNPLLAGLSLKQKIEQHRALSACSGCHEKIDPWGVLLENYDALGRWRDTTETEQAQSVPVDASSILPDGTEVNSLLEFRVYLRDEREEKLMKAIVHHMMLYALGRELDILDEKEAEAIYSSFRASGYRLSALTKAIVQSDAFTNREQG</sequence>
<dbReference type="SUPFAM" id="SSF46626">
    <property type="entry name" value="Cytochrome c"/>
    <property type="match status" value="1"/>
</dbReference>
<evidence type="ECO:0000313" key="9">
    <source>
        <dbReference type="EMBL" id="MFC3122693.1"/>
    </source>
</evidence>
<dbReference type="InterPro" id="IPR011429">
    <property type="entry name" value="Cyt_c_Planctomycete-type"/>
</dbReference>
<feature type="domain" description="DUF1588" evidence="4">
    <location>
        <begin position="924"/>
        <end position="1020"/>
    </location>
</feature>
<evidence type="ECO:0000259" key="2">
    <source>
        <dbReference type="Pfam" id="PF07624"/>
    </source>
</evidence>
<feature type="transmembrane region" description="Helical" evidence="1">
    <location>
        <begin position="121"/>
        <end position="140"/>
    </location>
</feature>
<reference evidence="10" key="1">
    <citation type="journal article" date="2019" name="Int. J. Syst. Evol. Microbiol.">
        <title>The Global Catalogue of Microorganisms (GCM) 10K type strain sequencing project: providing services to taxonomists for standard genome sequencing and annotation.</title>
        <authorList>
            <consortium name="The Broad Institute Genomics Platform"/>
            <consortium name="The Broad Institute Genome Sequencing Center for Infectious Disease"/>
            <person name="Wu L."/>
            <person name="Ma J."/>
        </authorList>
    </citation>
    <scope>NUCLEOTIDE SEQUENCE [LARGE SCALE GENOMIC DNA]</scope>
    <source>
        <strain evidence="10">KCTC 52473</strain>
    </source>
</reference>
<feature type="domain" description="DUF1585" evidence="2">
    <location>
        <begin position="1039"/>
        <end position="1113"/>
    </location>
</feature>
<keyword evidence="1" id="KW-1133">Transmembrane helix</keyword>
<dbReference type="InterPro" id="IPR019251">
    <property type="entry name" value="DUF2231_TM"/>
</dbReference>
<evidence type="ECO:0000259" key="3">
    <source>
        <dbReference type="Pfam" id="PF07626"/>
    </source>
</evidence>
<feature type="domain" description="DUF2231" evidence="8">
    <location>
        <begin position="50"/>
        <end position="173"/>
    </location>
</feature>
<dbReference type="Proteomes" id="UP001595478">
    <property type="component" value="Unassembled WGS sequence"/>
</dbReference>
<feature type="transmembrane region" description="Helical" evidence="1">
    <location>
        <begin position="53"/>
        <end position="73"/>
    </location>
</feature>
<proteinExistence type="predicted"/>
<feature type="domain" description="DUF1587" evidence="3">
    <location>
        <begin position="322"/>
        <end position="385"/>
    </location>
</feature>
<evidence type="ECO:0000259" key="6">
    <source>
        <dbReference type="Pfam" id="PF07635"/>
    </source>
</evidence>
<dbReference type="InterPro" id="IPR036909">
    <property type="entry name" value="Cyt_c-like_dom_sf"/>
</dbReference>
<dbReference type="Pfam" id="PF07635">
    <property type="entry name" value="PSCyt1"/>
    <property type="match status" value="1"/>
</dbReference>
<keyword evidence="10" id="KW-1185">Reference proteome</keyword>
<evidence type="ECO:0000313" key="10">
    <source>
        <dbReference type="Proteomes" id="UP001595478"/>
    </source>
</evidence>
<dbReference type="Pfam" id="PF07631">
    <property type="entry name" value="PSD4"/>
    <property type="match status" value="1"/>
</dbReference>
<name>A0ABV7FTU3_9ALTE</name>
<keyword evidence="1" id="KW-0812">Transmembrane</keyword>
<dbReference type="Pfam" id="PF07624">
    <property type="entry name" value="PSD2"/>
    <property type="match status" value="1"/>
</dbReference>
<evidence type="ECO:0000259" key="7">
    <source>
        <dbReference type="Pfam" id="PF07637"/>
    </source>
</evidence>
<protein>
    <submittedName>
        <fullName evidence="9">DUF1592 domain-containing protein</fullName>
    </submittedName>
</protein>
<evidence type="ECO:0000259" key="5">
    <source>
        <dbReference type="Pfam" id="PF07631"/>
    </source>
</evidence>
<feature type="domain" description="Cytochrome C Planctomycete-type" evidence="6">
    <location>
        <begin position="238"/>
        <end position="285"/>
    </location>
</feature>
<feature type="transmembrane region" description="Helical" evidence="1">
    <location>
        <begin position="85"/>
        <end position="106"/>
    </location>
</feature>
<dbReference type="RefSeq" id="WP_376920815.1">
    <property type="nucleotide sequence ID" value="NZ_JBHRSW010000029.1"/>
</dbReference>
<dbReference type="InterPro" id="IPR013036">
    <property type="entry name" value="DUF1587"/>
</dbReference>
<comment type="caution">
    <text evidence="9">The sequence shown here is derived from an EMBL/GenBank/DDBJ whole genome shotgun (WGS) entry which is preliminary data.</text>
</comment>
<dbReference type="InterPro" id="IPR013039">
    <property type="entry name" value="DUF1588"/>
</dbReference>
<evidence type="ECO:0000259" key="8">
    <source>
        <dbReference type="Pfam" id="PF09990"/>
    </source>
</evidence>
<dbReference type="InterPro" id="IPR013042">
    <property type="entry name" value="DUF1592"/>
</dbReference>
<dbReference type="Pfam" id="PF07627">
    <property type="entry name" value="PSCyt3"/>
    <property type="match status" value="1"/>
</dbReference>
<organism evidence="9 10">
    <name type="scientific">Agaribacter flavus</name>
    <dbReference type="NCBI Taxonomy" id="1902781"/>
    <lineage>
        <taxon>Bacteria</taxon>
        <taxon>Pseudomonadati</taxon>
        <taxon>Pseudomonadota</taxon>
        <taxon>Gammaproteobacteria</taxon>
        <taxon>Alteromonadales</taxon>
        <taxon>Alteromonadaceae</taxon>
        <taxon>Agaribacter</taxon>
    </lineage>
</organism>
<evidence type="ECO:0000259" key="4">
    <source>
        <dbReference type="Pfam" id="PF07627"/>
    </source>
</evidence>
<evidence type="ECO:0000256" key="1">
    <source>
        <dbReference type="SAM" id="Phobius"/>
    </source>
</evidence>
<dbReference type="InterPro" id="IPR011478">
    <property type="entry name" value="DUF1585"/>
</dbReference>
<dbReference type="Pfam" id="PF07626">
    <property type="entry name" value="PSD3"/>
    <property type="match status" value="1"/>
</dbReference>
<feature type="domain" description="DUF1595" evidence="7">
    <location>
        <begin position="675"/>
        <end position="732"/>
    </location>
</feature>
<dbReference type="EMBL" id="JBHRSW010000029">
    <property type="protein sequence ID" value="MFC3122693.1"/>
    <property type="molecule type" value="Genomic_DNA"/>
</dbReference>